<feature type="region of interest" description="Disordered" evidence="1">
    <location>
        <begin position="344"/>
        <end position="374"/>
    </location>
</feature>
<keyword evidence="3" id="KW-1185">Reference proteome</keyword>
<protein>
    <recommendedName>
        <fullName evidence="4">SEFIR domain-containing protein</fullName>
    </recommendedName>
</protein>
<dbReference type="Proteomes" id="UP001208570">
    <property type="component" value="Unassembled WGS sequence"/>
</dbReference>
<feature type="region of interest" description="Disordered" evidence="1">
    <location>
        <begin position="280"/>
        <end position="299"/>
    </location>
</feature>
<evidence type="ECO:0008006" key="4">
    <source>
        <dbReference type="Google" id="ProtNLM"/>
    </source>
</evidence>
<dbReference type="GO" id="GO:0006959">
    <property type="term" value="P:humoral immune response"/>
    <property type="evidence" value="ECO:0007669"/>
    <property type="project" value="TreeGrafter"/>
</dbReference>
<dbReference type="InterPro" id="IPR053047">
    <property type="entry name" value="E3_ubiq_ligase_TRAF3IP2"/>
</dbReference>
<organism evidence="2 3">
    <name type="scientific">Paralvinella palmiformis</name>
    <dbReference type="NCBI Taxonomy" id="53620"/>
    <lineage>
        <taxon>Eukaryota</taxon>
        <taxon>Metazoa</taxon>
        <taxon>Spiralia</taxon>
        <taxon>Lophotrochozoa</taxon>
        <taxon>Annelida</taxon>
        <taxon>Polychaeta</taxon>
        <taxon>Sedentaria</taxon>
        <taxon>Canalipalpata</taxon>
        <taxon>Terebellida</taxon>
        <taxon>Terebelliformia</taxon>
        <taxon>Alvinellidae</taxon>
        <taxon>Paralvinella</taxon>
    </lineage>
</organism>
<evidence type="ECO:0000256" key="1">
    <source>
        <dbReference type="SAM" id="MobiDB-lite"/>
    </source>
</evidence>
<dbReference type="PANTHER" id="PTHR34257:SF2">
    <property type="entry name" value="E3 UBIQUITIN LIGASE TRAF3IP2"/>
    <property type="match status" value="1"/>
</dbReference>
<dbReference type="GO" id="GO:0043123">
    <property type="term" value="P:positive regulation of canonical NF-kappaB signal transduction"/>
    <property type="evidence" value="ECO:0007669"/>
    <property type="project" value="TreeGrafter"/>
</dbReference>
<accession>A0AAD9ISZ6</accession>
<dbReference type="AlphaFoldDB" id="A0AAD9ISZ6"/>
<comment type="caution">
    <text evidence="2">The sequence shown here is derived from an EMBL/GenBank/DDBJ whole genome shotgun (WGS) entry which is preliminary data.</text>
</comment>
<reference evidence="2" key="1">
    <citation type="journal article" date="2023" name="Mol. Biol. Evol.">
        <title>Third-Generation Sequencing Reveals the Adaptive Role of the Epigenome in Three Deep-Sea Polychaetes.</title>
        <authorList>
            <person name="Perez M."/>
            <person name="Aroh O."/>
            <person name="Sun Y."/>
            <person name="Lan Y."/>
            <person name="Juniper S.K."/>
            <person name="Young C.R."/>
            <person name="Angers B."/>
            <person name="Qian P.Y."/>
        </authorList>
    </citation>
    <scope>NUCLEOTIDE SEQUENCE</scope>
    <source>
        <strain evidence="2">P08H-3</strain>
    </source>
</reference>
<dbReference type="PANTHER" id="PTHR34257">
    <property type="entry name" value="ADAPTER PROTEIN CIKS"/>
    <property type="match status" value="1"/>
</dbReference>
<dbReference type="SUPFAM" id="SSF47986">
    <property type="entry name" value="DEATH domain"/>
    <property type="match status" value="1"/>
</dbReference>
<sequence>MFIEAMAQALSIIIEAYPELETLYQQDIKFSDISPHIRYEIAKILAVMGEETWQRLGAQIKMSSDDIKYASVLKEHSGDPVLNLFDIYMARYENSLLEIVHSLGKLKNLRLLTKIKELWKAYIKKQVFPRRASYEPSFSRIEQTFSNKKFRHIQRRDTRQAVTIADVQQPVWCLMKSVSDLRSADYDRTRAWVEKHNGLSIKNIPVPVIKEENETPSHCCSESRDALYVQMDRHALAKFNLNQAVSKNYTKNLYPAVDKNELMDDGLTKTGSYGSPRNGFNFQSLASDQSGESSANVTRTKLPPFSASFHKGPPLENKFNPLMPIPHGNCCEPMDTSLPKKNNNLSSSTVSASSNYHTMPLSKTEKKKLGKSPSCTGKMESCPYADSLRNSSVFITHLYRGIHPTDTKSGAYNNKCAISLGYCLKENNFRVQMDVPKQSRVPSNEDWRNWLDRKFSVANFIIVCVTQEYLEVVNSTEIEDSDELMNNVQSTRYIYHLMQHEFEENNGINRRFIPVFFRDPQNYHISFLPNFLQTEGMGPYVWSKDYMDLLWRLDRHDVLLNNINGVSGIN</sequence>
<gene>
    <name evidence="2" type="ORF">LSH36_1364g00003</name>
</gene>
<name>A0AAD9ISZ6_9ANNE</name>
<proteinExistence type="predicted"/>
<dbReference type="EMBL" id="JAODUP010001363">
    <property type="protein sequence ID" value="KAK2140416.1"/>
    <property type="molecule type" value="Genomic_DNA"/>
</dbReference>
<dbReference type="InterPro" id="IPR011029">
    <property type="entry name" value="DEATH-like_dom_sf"/>
</dbReference>
<evidence type="ECO:0000313" key="3">
    <source>
        <dbReference type="Proteomes" id="UP001208570"/>
    </source>
</evidence>
<feature type="compositionally biased region" description="Low complexity" evidence="1">
    <location>
        <begin position="344"/>
        <end position="355"/>
    </location>
</feature>
<evidence type="ECO:0000313" key="2">
    <source>
        <dbReference type="EMBL" id="KAK2140416.1"/>
    </source>
</evidence>